<evidence type="ECO:0000313" key="3">
    <source>
        <dbReference type="Proteomes" id="UP000823660"/>
    </source>
</evidence>
<dbReference type="Gene3D" id="3.30.70.100">
    <property type="match status" value="1"/>
</dbReference>
<dbReference type="EMBL" id="JADIMH010000038">
    <property type="protein sequence ID" value="MBO8467459.1"/>
    <property type="molecule type" value="Genomic_DNA"/>
</dbReference>
<reference evidence="2" key="2">
    <citation type="journal article" date="2021" name="PeerJ">
        <title>Extensive microbial diversity within the chicken gut microbiome revealed by metagenomics and culture.</title>
        <authorList>
            <person name="Gilroy R."/>
            <person name="Ravi A."/>
            <person name="Getino M."/>
            <person name="Pursley I."/>
            <person name="Horton D.L."/>
            <person name="Alikhan N.F."/>
            <person name="Baker D."/>
            <person name="Gharbi K."/>
            <person name="Hall N."/>
            <person name="Watson M."/>
            <person name="Adriaenssens E.M."/>
            <person name="Foster-Nyarko E."/>
            <person name="Jarju S."/>
            <person name="Secka A."/>
            <person name="Antonio M."/>
            <person name="Oren A."/>
            <person name="Chaudhuri R.R."/>
            <person name="La Ragione R."/>
            <person name="Hildebrand F."/>
            <person name="Pallen M.J."/>
        </authorList>
    </citation>
    <scope>NUCLEOTIDE SEQUENCE</scope>
    <source>
        <strain evidence="2">B1-15692</strain>
    </source>
</reference>
<dbReference type="InterPro" id="IPR050744">
    <property type="entry name" value="AI-2_Isomerase_LsrG"/>
</dbReference>
<dbReference type="PANTHER" id="PTHR33336">
    <property type="entry name" value="QUINOL MONOOXYGENASE YGIN-RELATED"/>
    <property type="match status" value="1"/>
</dbReference>
<accession>A0A9D9I7J7</accession>
<evidence type="ECO:0000313" key="2">
    <source>
        <dbReference type="EMBL" id="MBO8467459.1"/>
    </source>
</evidence>
<keyword evidence="2" id="KW-0503">Monooxygenase</keyword>
<dbReference type="InterPro" id="IPR011008">
    <property type="entry name" value="Dimeric_a/b-barrel"/>
</dbReference>
<evidence type="ECO:0000259" key="1">
    <source>
        <dbReference type="PROSITE" id="PS51725"/>
    </source>
</evidence>
<organism evidence="2 3">
    <name type="scientific">Candidatus Cryptobacteroides faecipullorum</name>
    <dbReference type="NCBI Taxonomy" id="2840764"/>
    <lineage>
        <taxon>Bacteria</taxon>
        <taxon>Pseudomonadati</taxon>
        <taxon>Bacteroidota</taxon>
        <taxon>Bacteroidia</taxon>
        <taxon>Bacteroidales</taxon>
        <taxon>Candidatus Cryptobacteroides</taxon>
    </lineage>
</organism>
<sequence>MIRLNVFIKVSEKDRETVIAAARKLVAASLGDDGCIAYDIFESSTRRDVLMICETWRDEAALAAHQKAGHFVEIVPAIQALAEMKTESFHFVSGSAQ</sequence>
<dbReference type="Pfam" id="PF03992">
    <property type="entry name" value="ABM"/>
    <property type="match status" value="1"/>
</dbReference>
<dbReference type="InterPro" id="IPR007138">
    <property type="entry name" value="ABM_dom"/>
</dbReference>
<comment type="caution">
    <text evidence="2">The sequence shown here is derived from an EMBL/GenBank/DDBJ whole genome shotgun (WGS) entry which is preliminary data.</text>
</comment>
<gene>
    <name evidence="2" type="ORF">IAB99_06820</name>
</gene>
<reference evidence="2" key="1">
    <citation type="submission" date="2020-10" db="EMBL/GenBank/DDBJ databases">
        <authorList>
            <person name="Gilroy R."/>
        </authorList>
    </citation>
    <scope>NUCLEOTIDE SEQUENCE</scope>
    <source>
        <strain evidence="2">B1-15692</strain>
    </source>
</reference>
<dbReference type="Proteomes" id="UP000823660">
    <property type="component" value="Unassembled WGS sequence"/>
</dbReference>
<dbReference type="PANTHER" id="PTHR33336:SF3">
    <property type="entry name" value="ABM DOMAIN-CONTAINING PROTEIN"/>
    <property type="match status" value="1"/>
</dbReference>
<dbReference type="PROSITE" id="PS51725">
    <property type="entry name" value="ABM"/>
    <property type="match status" value="1"/>
</dbReference>
<protein>
    <submittedName>
        <fullName evidence="2">Antibiotic biosynthesis monooxygenase</fullName>
    </submittedName>
</protein>
<dbReference type="SUPFAM" id="SSF54909">
    <property type="entry name" value="Dimeric alpha+beta barrel"/>
    <property type="match status" value="1"/>
</dbReference>
<feature type="domain" description="ABM" evidence="1">
    <location>
        <begin position="2"/>
        <end position="91"/>
    </location>
</feature>
<dbReference type="AlphaFoldDB" id="A0A9D9I7J7"/>
<keyword evidence="2" id="KW-0560">Oxidoreductase</keyword>
<dbReference type="GO" id="GO:0004497">
    <property type="term" value="F:monooxygenase activity"/>
    <property type="evidence" value="ECO:0007669"/>
    <property type="project" value="UniProtKB-KW"/>
</dbReference>
<proteinExistence type="predicted"/>
<name>A0A9D9I7J7_9BACT</name>